<dbReference type="PANTHER" id="PTHR23518:SF2">
    <property type="entry name" value="MAJOR FACILITATOR SUPERFAMILY TRANSPORTER"/>
    <property type="match status" value="1"/>
</dbReference>
<evidence type="ECO:0000256" key="4">
    <source>
        <dbReference type="ARBA" id="ARBA00023136"/>
    </source>
</evidence>
<proteinExistence type="predicted"/>
<dbReference type="Gene3D" id="1.20.1250.20">
    <property type="entry name" value="MFS general substrate transporter like domains"/>
    <property type="match status" value="2"/>
</dbReference>
<keyword evidence="2 5" id="KW-0812">Transmembrane</keyword>
<feature type="transmembrane region" description="Helical" evidence="5">
    <location>
        <begin position="292"/>
        <end position="310"/>
    </location>
</feature>
<feature type="transmembrane region" description="Helical" evidence="5">
    <location>
        <begin position="154"/>
        <end position="173"/>
    </location>
</feature>
<dbReference type="InterPro" id="IPR020846">
    <property type="entry name" value="MFS_dom"/>
</dbReference>
<feature type="transmembrane region" description="Helical" evidence="5">
    <location>
        <begin position="351"/>
        <end position="373"/>
    </location>
</feature>
<protein>
    <submittedName>
        <fullName evidence="7">MFS transporter</fullName>
    </submittedName>
</protein>
<comment type="subcellular location">
    <subcellularLocation>
        <location evidence="1">Membrane</location>
        <topology evidence="1">Multi-pass membrane protein</topology>
    </subcellularLocation>
</comment>
<dbReference type="Pfam" id="PF07690">
    <property type="entry name" value="MFS_1"/>
    <property type="match status" value="1"/>
</dbReference>
<evidence type="ECO:0000313" key="8">
    <source>
        <dbReference type="Proteomes" id="UP001254608"/>
    </source>
</evidence>
<gene>
    <name evidence="7" type="ORF">RM530_01325</name>
</gene>
<evidence type="ECO:0000256" key="3">
    <source>
        <dbReference type="ARBA" id="ARBA00022989"/>
    </source>
</evidence>
<feature type="transmembrane region" description="Helical" evidence="5">
    <location>
        <begin position="179"/>
        <end position="199"/>
    </location>
</feature>
<feature type="transmembrane region" description="Helical" evidence="5">
    <location>
        <begin position="51"/>
        <end position="71"/>
    </location>
</feature>
<evidence type="ECO:0000259" key="6">
    <source>
        <dbReference type="PROSITE" id="PS50850"/>
    </source>
</evidence>
<dbReference type="InterPro" id="IPR011701">
    <property type="entry name" value="MFS"/>
</dbReference>
<dbReference type="PANTHER" id="PTHR23518">
    <property type="entry name" value="C-METHYLTRANSFERASE"/>
    <property type="match status" value="1"/>
</dbReference>
<accession>A0ABU2WDQ4</accession>
<feature type="transmembrane region" description="Helical" evidence="5">
    <location>
        <begin position="20"/>
        <end position="39"/>
    </location>
</feature>
<dbReference type="RefSeq" id="WP_311363399.1">
    <property type="nucleotide sequence ID" value="NZ_JAVRIC010000001.1"/>
</dbReference>
<feature type="transmembrane region" description="Helical" evidence="5">
    <location>
        <begin position="228"/>
        <end position="250"/>
    </location>
</feature>
<reference evidence="7 8" key="1">
    <citation type="submission" date="2023-09" db="EMBL/GenBank/DDBJ databases">
        <authorList>
            <person name="Rey-Velasco X."/>
        </authorList>
    </citation>
    <scope>NUCLEOTIDE SEQUENCE [LARGE SCALE GENOMIC DNA]</scope>
    <source>
        <strain evidence="7 8">W345</strain>
    </source>
</reference>
<dbReference type="SUPFAM" id="SSF103473">
    <property type="entry name" value="MFS general substrate transporter"/>
    <property type="match status" value="1"/>
</dbReference>
<evidence type="ECO:0000256" key="1">
    <source>
        <dbReference type="ARBA" id="ARBA00004141"/>
    </source>
</evidence>
<dbReference type="PROSITE" id="PS00216">
    <property type="entry name" value="SUGAR_TRANSPORT_1"/>
    <property type="match status" value="1"/>
</dbReference>
<keyword evidence="4 5" id="KW-0472">Membrane</keyword>
<organism evidence="7 8">
    <name type="scientific">Banduia mediterranea</name>
    <dbReference type="NCBI Taxonomy" id="3075609"/>
    <lineage>
        <taxon>Bacteria</taxon>
        <taxon>Pseudomonadati</taxon>
        <taxon>Pseudomonadota</taxon>
        <taxon>Gammaproteobacteria</taxon>
        <taxon>Nevskiales</taxon>
        <taxon>Algiphilaceae</taxon>
        <taxon>Banduia</taxon>
    </lineage>
</organism>
<comment type="caution">
    <text evidence="7">The sequence shown here is derived from an EMBL/GenBank/DDBJ whole genome shotgun (WGS) entry which is preliminary data.</text>
</comment>
<feature type="transmembrane region" description="Helical" evidence="5">
    <location>
        <begin position="256"/>
        <end position="280"/>
    </location>
</feature>
<evidence type="ECO:0000256" key="2">
    <source>
        <dbReference type="ARBA" id="ARBA00022692"/>
    </source>
</evidence>
<feature type="domain" description="Major facilitator superfamily (MFS) profile" evidence="6">
    <location>
        <begin position="21"/>
        <end position="404"/>
    </location>
</feature>
<feature type="transmembrane region" description="Helical" evidence="5">
    <location>
        <begin position="379"/>
        <end position="399"/>
    </location>
</feature>
<feature type="transmembrane region" description="Helical" evidence="5">
    <location>
        <begin position="316"/>
        <end position="339"/>
    </location>
</feature>
<keyword evidence="8" id="KW-1185">Reference proteome</keyword>
<evidence type="ECO:0000313" key="7">
    <source>
        <dbReference type="EMBL" id="MDT0496008.1"/>
    </source>
</evidence>
<name>A0ABU2WDQ4_9GAMM</name>
<dbReference type="InterPro" id="IPR005829">
    <property type="entry name" value="Sugar_transporter_CS"/>
</dbReference>
<sequence>MREQHSSVGTARASWRGLPASVWALGFGSLFMDMSSELVHSLLPLFMSTTLGASMFAIGVLEGVAEATAAITKVFSGALSDRLGRRKPLLIAGYGLAALSKPVFPLAGSIGWVFAARFVDRIGKGIRGAPRDALVADVTAPLQRGAAYGLRQSLDSVGAFLGPMLAVALMLVLAGDLQAVLWIAVLPAFISVLLLWVAVREPQAQAAAEERRRIPLRLADMRRLPARYWWVVLLGGVFTLARFSEAFLILRAHDVGLGLSLAPLVMIVMSVIYAASALPAGIAADRISARHLLFAGLLVLVAADVMLALATGPALVLMGAAVWGLHMGLTQGLFSKLVADTAPASLRATGFGLFNLVSGGALLLASLLAGLLWQQMGAAATFIGGAAFAGLAACGLLVVGRRPRR</sequence>
<dbReference type="Proteomes" id="UP001254608">
    <property type="component" value="Unassembled WGS sequence"/>
</dbReference>
<evidence type="ECO:0000256" key="5">
    <source>
        <dbReference type="SAM" id="Phobius"/>
    </source>
</evidence>
<dbReference type="CDD" id="cd17370">
    <property type="entry name" value="MFS_MJ1317_like"/>
    <property type="match status" value="1"/>
</dbReference>
<dbReference type="PROSITE" id="PS50850">
    <property type="entry name" value="MFS"/>
    <property type="match status" value="1"/>
</dbReference>
<keyword evidence="3 5" id="KW-1133">Transmembrane helix</keyword>
<dbReference type="EMBL" id="JAVRIC010000001">
    <property type="protein sequence ID" value="MDT0496008.1"/>
    <property type="molecule type" value="Genomic_DNA"/>
</dbReference>
<dbReference type="InterPro" id="IPR036259">
    <property type="entry name" value="MFS_trans_sf"/>
</dbReference>